<dbReference type="InterPro" id="IPR009003">
    <property type="entry name" value="Peptidase_S1_PA"/>
</dbReference>
<evidence type="ECO:0000259" key="7">
    <source>
        <dbReference type="PROSITE" id="PS50240"/>
    </source>
</evidence>
<keyword evidence="3 6" id="KW-0720">Serine protease</keyword>
<dbReference type="STRING" id="70415.A0A5S6Q4C5"/>
<dbReference type="InterPro" id="IPR001314">
    <property type="entry name" value="Peptidase_S1A"/>
</dbReference>
<evidence type="ECO:0000256" key="2">
    <source>
        <dbReference type="ARBA" id="ARBA00022801"/>
    </source>
</evidence>
<evidence type="ECO:0000256" key="5">
    <source>
        <dbReference type="ARBA" id="ARBA00024195"/>
    </source>
</evidence>
<evidence type="ECO:0000256" key="1">
    <source>
        <dbReference type="ARBA" id="ARBA00022670"/>
    </source>
</evidence>
<dbReference type="PROSITE" id="PS00134">
    <property type="entry name" value="TRYPSIN_HIS"/>
    <property type="match status" value="1"/>
</dbReference>
<dbReference type="Pfam" id="PF00089">
    <property type="entry name" value="Trypsin"/>
    <property type="match status" value="1"/>
</dbReference>
<keyword evidence="8" id="KW-1185">Reference proteome</keyword>
<name>A0A5S6Q4C5_TRIMR</name>
<dbReference type="SUPFAM" id="SSF50494">
    <property type="entry name" value="Trypsin-like serine proteases"/>
    <property type="match status" value="1"/>
</dbReference>
<evidence type="ECO:0000256" key="6">
    <source>
        <dbReference type="RuleBase" id="RU363034"/>
    </source>
</evidence>
<dbReference type="InterPro" id="IPR001254">
    <property type="entry name" value="Trypsin_dom"/>
</dbReference>
<dbReference type="PROSITE" id="PS00135">
    <property type="entry name" value="TRYPSIN_SER"/>
    <property type="match status" value="1"/>
</dbReference>
<organism evidence="8 9">
    <name type="scientific">Trichuris muris</name>
    <name type="common">Mouse whipworm</name>
    <dbReference type="NCBI Taxonomy" id="70415"/>
    <lineage>
        <taxon>Eukaryota</taxon>
        <taxon>Metazoa</taxon>
        <taxon>Ecdysozoa</taxon>
        <taxon>Nematoda</taxon>
        <taxon>Enoplea</taxon>
        <taxon>Dorylaimia</taxon>
        <taxon>Trichinellida</taxon>
        <taxon>Trichuridae</taxon>
        <taxon>Trichuris</taxon>
    </lineage>
</organism>
<keyword evidence="1 6" id="KW-0645">Protease</keyword>
<proteinExistence type="inferred from homology"/>
<keyword evidence="4" id="KW-1015">Disulfide bond</keyword>
<dbReference type="GO" id="GO:0004252">
    <property type="term" value="F:serine-type endopeptidase activity"/>
    <property type="evidence" value="ECO:0007669"/>
    <property type="project" value="InterPro"/>
</dbReference>
<dbReference type="AlphaFoldDB" id="A0A5S6Q4C5"/>
<dbReference type="WBParaSite" id="TMUE_0000002048.1">
    <property type="protein sequence ID" value="TMUE_0000002048.1"/>
    <property type="gene ID" value="WBGene00297909"/>
</dbReference>
<feature type="domain" description="Peptidase S1" evidence="7">
    <location>
        <begin position="1"/>
        <end position="216"/>
    </location>
</feature>
<reference evidence="9" key="1">
    <citation type="submission" date="2019-12" db="UniProtKB">
        <authorList>
            <consortium name="WormBaseParasite"/>
        </authorList>
    </citation>
    <scope>IDENTIFICATION</scope>
</reference>
<dbReference type="InterPro" id="IPR050127">
    <property type="entry name" value="Serine_Proteases_S1"/>
</dbReference>
<accession>A0A5S6Q4C5</accession>
<dbReference type="SMART" id="SM00020">
    <property type="entry name" value="Tryp_SPc"/>
    <property type="match status" value="1"/>
</dbReference>
<dbReference type="PANTHER" id="PTHR24264:SF46">
    <property type="entry name" value="COAGULATION FACTOR XII"/>
    <property type="match status" value="1"/>
</dbReference>
<dbReference type="InterPro" id="IPR043504">
    <property type="entry name" value="Peptidase_S1_PA_chymotrypsin"/>
</dbReference>
<dbReference type="FunFam" id="2.40.10.10:FF:000002">
    <property type="entry name" value="Transmembrane protease serine"/>
    <property type="match status" value="1"/>
</dbReference>
<dbReference type="Gene3D" id="2.40.10.10">
    <property type="entry name" value="Trypsin-like serine proteases"/>
    <property type="match status" value="1"/>
</dbReference>
<dbReference type="PANTHER" id="PTHR24264">
    <property type="entry name" value="TRYPSIN-RELATED"/>
    <property type="match status" value="1"/>
</dbReference>
<dbReference type="CDD" id="cd00190">
    <property type="entry name" value="Tryp_SPc"/>
    <property type="match status" value="1"/>
</dbReference>
<evidence type="ECO:0000313" key="8">
    <source>
        <dbReference type="Proteomes" id="UP000046395"/>
    </source>
</evidence>
<evidence type="ECO:0000313" key="9">
    <source>
        <dbReference type="WBParaSite" id="TMUE_0000002048.1"/>
    </source>
</evidence>
<dbReference type="GO" id="GO:0031638">
    <property type="term" value="P:zymogen activation"/>
    <property type="evidence" value="ECO:0007669"/>
    <property type="project" value="TreeGrafter"/>
</dbReference>
<protein>
    <submittedName>
        <fullName evidence="9">Peptidase S1 domain-containing protein</fullName>
    </submittedName>
</protein>
<dbReference type="InterPro" id="IPR018114">
    <property type="entry name" value="TRYPSIN_HIS"/>
</dbReference>
<evidence type="ECO:0000256" key="4">
    <source>
        <dbReference type="ARBA" id="ARBA00023157"/>
    </source>
</evidence>
<dbReference type="GO" id="GO:0005615">
    <property type="term" value="C:extracellular space"/>
    <property type="evidence" value="ECO:0007669"/>
    <property type="project" value="TreeGrafter"/>
</dbReference>
<dbReference type="GO" id="GO:0005791">
    <property type="term" value="C:rough endoplasmic reticulum"/>
    <property type="evidence" value="ECO:0007669"/>
    <property type="project" value="TreeGrafter"/>
</dbReference>
<comment type="similarity">
    <text evidence="5">Belongs to the peptidase S1 family. CLIP subfamily.</text>
</comment>
<dbReference type="Proteomes" id="UP000046395">
    <property type="component" value="Unassembled WGS sequence"/>
</dbReference>
<evidence type="ECO:0000256" key="3">
    <source>
        <dbReference type="ARBA" id="ARBA00022825"/>
    </source>
</evidence>
<dbReference type="InterPro" id="IPR033116">
    <property type="entry name" value="TRYPSIN_SER"/>
</dbReference>
<sequence>MACGGSLIQLKPGNSTDLVLTAAHCFEEHGRFAPASDISVVVGAHNFDNPNEPTRRTIQALQYVHHDFNQQEKLNDIAVIRLQQAVLHSDATIPVCLPKQDEPLPFGKVCHTAGWGSISEGGPSSRSLLQVDAEILDNDKCNRPRMDEKAVFCAGTLRGGKDSCQGDSGGPLVCEVSGKFVQFGVISHGIGCARVGNPGIYAKLPSYINWINKESERLQASSGLVNPAENPPPEQQYFTIVGIPTISSAIGPQSLFGSLFNHGSMFPGESIFFQRPSLPGSQFSASLDGFPSNIMEMMNQMGKRPGTGSSGSYTVTTYVNGKPSVQQYTF</sequence>
<keyword evidence="2 6" id="KW-0378">Hydrolase</keyword>
<dbReference type="PRINTS" id="PR00722">
    <property type="entry name" value="CHYMOTRYPSIN"/>
</dbReference>
<dbReference type="PROSITE" id="PS50240">
    <property type="entry name" value="TRYPSIN_DOM"/>
    <property type="match status" value="1"/>
</dbReference>